<comment type="caution">
    <text evidence="3">The sequence shown here is derived from an EMBL/GenBank/DDBJ whole genome shotgun (WGS) entry which is preliminary data.</text>
</comment>
<proteinExistence type="predicted"/>
<dbReference type="InterPro" id="IPR036397">
    <property type="entry name" value="RNaseH_sf"/>
</dbReference>
<name>A0A4Y2REV6_ARAVE</name>
<dbReference type="GO" id="GO:0003677">
    <property type="term" value="F:DNA binding"/>
    <property type="evidence" value="ECO:0007669"/>
    <property type="project" value="InterPro"/>
</dbReference>
<dbReference type="Pfam" id="PF01498">
    <property type="entry name" value="HTH_Tnp_Tc3_2"/>
    <property type="match status" value="1"/>
</dbReference>
<dbReference type="GO" id="GO:0006313">
    <property type="term" value="P:DNA transposition"/>
    <property type="evidence" value="ECO:0007669"/>
    <property type="project" value="InterPro"/>
</dbReference>
<feature type="domain" description="Transposase Tc1-like" evidence="2">
    <location>
        <begin position="89"/>
        <end position="159"/>
    </location>
</feature>
<dbReference type="Gene3D" id="3.30.420.10">
    <property type="entry name" value="Ribonuclease H-like superfamily/Ribonuclease H"/>
    <property type="match status" value="1"/>
</dbReference>
<dbReference type="SUPFAM" id="SSF46689">
    <property type="entry name" value="Homeodomain-like"/>
    <property type="match status" value="1"/>
</dbReference>
<dbReference type="Proteomes" id="UP000499080">
    <property type="component" value="Unassembled WGS sequence"/>
</dbReference>
<dbReference type="InterPro" id="IPR009057">
    <property type="entry name" value="Homeodomain-like_sf"/>
</dbReference>
<evidence type="ECO:0000313" key="4">
    <source>
        <dbReference type="Proteomes" id="UP000499080"/>
    </source>
</evidence>
<dbReference type="OrthoDB" id="6155880at2759"/>
<reference evidence="3 4" key="1">
    <citation type="journal article" date="2019" name="Sci. Rep.">
        <title>Orb-weaving spider Araneus ventricosus genome elucidates the spidroin gene catalogue.</title>
        <authorList>
            <person name="Kono N."/>
            <person name="Nakamura H."/>
            <person name="Ohtoshi R."/>
            <person name="Moran D.A.P."/>
            <person name="Shinohara A."/>
            <person name="Yoshida Y."/>
            <person name="Fujiwara M."/>
            <person name="Mori M."/>
            <person name="Tomita M."/>
            <person name="Arakawa K."/>
        </authorList>
    </citation>
    <scope>NUCLEOTIDE SEQUENCE [LARGE SCALE GENOMIC DNA]</scope>
</reference>
<dbReference type="GO" id="GO:0005634">
    <property type="term" value="C:nucleus"/>
    <property type="evidence" value="ECO:0007669"/>
    <property type="project" value="UniProtKB-SubCell"/>
</dbReference>
<evidence type="ECO:0000313" key="3">
    <source>
        <dbReference type="EMBL" id="GBN74191.1"/>
    </source>
</evidence>
<dbReference type="PANTHER" id="PTHR23022:SF135">
    <property type="entry name" value="SI:DKEY-77F5.3"/>
    <property type="match status" value="1"/>
</dbReference>
<comment type="subcellular location">
    <subcellularLocation>
        <location evidence="1">Nucleus</location>
    </subcellularLocation>
</comment>
<organism evidence="3 4">
    <name type="scientific">Araneus ventricosus</name>
    <name type="common">Orbweaver spider</name>
    <name type="synonym">Epeira ventricosa</name>
    <dbReference type="NCBI Taxonomy" id="182803"/>
    <lineage>
        <taxon>Eukaryota</taxon>
        <taxon>Metazoa</taxon>
        <taxon>Ecdysozoa</taxon>
        <taxon>Arthropoda</taxon>
        <taxon>Chelicerata</taxon>
        <taxon>Arachnida</taxon>
        <taxon>Araneae</taxon>
        <taxon>Araneomorphae</taxon>
        <taxon>Entelegynae</taxon>
        <taxon>Araneoidea</taxon>
        <taxon>Araneidae</taxon>
        <taxon>Araneus</taxon>
    </lineage>
</organism>
<sequence>MLQFTSSDSSAEFEMAKAESMSRRIHLHDEMRWRAVGMLQAGARQSAVARELNVHHSVIHRLWNHYQRDQSASRRRGTGRRRITITADDRYLLQCARRQRTLTARQLASQLSATVGRPISLQTVSRKLHEGGLFARRPVVCVPLSPAHVRARLHWVLERRSWTPEQWGHALFTDESRFNIQNDSRREIVWREPGTRYRTRNIVEREHYRGGGLLVWAGIETNGRTDLYVFAWGSATAVRYLDEILHFLVCPFIAAMGTDAIFMDDNAIEPDCCGVIWRVKPFYRRRGLLDHRT</sequence>
<protein>
    <recommendedName>
        <fullName evidence="2">Transposase Tc1-like domain-containing protein</fullName>
    </recommendedName>
</protein>
<dbReference type="AlphaFoldDB" id="A0A4Y2REV6"/>
<dbReference type="InterPro" id="IPR002492">
    <property type="entry name" value="Transposase_Tc1-like"/>
</dbReference>
<evidence type="ECO:0000259" key="2">
    <source>
        <dbReference type="Pfam" id="PF01498"/>
    </source>
</evidence>
<gene>
    <name evidence="3" type="ORF">AVEN_111375_1</name>
</gene>
<accession>A0A4Y2REV6</accession>
<dbReference type="GO" id="GO:0015074">
    <property type="term" value="P:DNA integration"/>
    <property type="evidence" value="ECO:0007669"/>
    <property type="project" value="InterPro"/>
</dbReference>
<evidence type="ECO:0000256" key="1">
    <source>
        <dbReference type="ARBA" id="ARBA00004123"/>
    </source>
</evidence>
<keyword evidence="4" id="KW-1185">Reference proteome</keyword>
<dbReference type="PANTHER" id="PTHR23022">
    <property type="entry name" value="TRANSPOSABLE ELEMENT-RELATED"/>
    <property type="match status" value="1"/>
</dbReference>
<dbReference type="InterPro" id="IPR052338">
    <property type="entry name" value="Transposase_5"/>
</dbReference>
<dbReference type="EMBL" id="BGPR01016804">
    <property type="protein sequence ID" value="GBN74191.1"/>
    <property type="molecule type" value="Genomic_DNA"/>
</dbReference>